<evidence type="ECO:0000313" key="1">
    <source>
        <dbReference type="EMBL" id="MFF4216394.1"/>
    </source>
</evidence>
<dbReference type="Proteomes" id="UP001602123">
    <property type="component" value="Unassembled WGS sequence"/>
</dbReference>
<dbReference type="EMBL" id="JBIAUT010000002">
    <property type="protein sequence ID" value="MFF4216394.1"/>
    <property type="molecule type" value="Genomic_DNA"/>
</dbReference>
<name>A0ABW6TUX5_9ACTN</name>
<keyword evidence="2" id="KW-1185">Reference proteome</keyword>
<comment type="caution">
    <text evidence="1">The sequence shown here is derived from an EMBL/GenBank/DDBJ whole genome shotgun (WGS) entry which is preliminary data.</text>
</comment>
<evidence type="ECO:0000313" key="2">
    <source>
        <dbReference type="Proteomes" id="UP001602123"/>
    </source>
</evidence>
<accession>A0ABW6TUX5</accession>
<protein>
    <submittedName>
        <fullName evidence="1">Uncharacterized protein</fullName>
    </submittedName>
</protein>
<dbReference type="RefSeq" id="WP_364897062.1">
    <property type="nucleotide sequence ID" value="NZ_JBFAUC010000010.1"/>
</dbReference>
<proteinExistence type="predicted"/>
<gene>
    <name evidence="1" type="ORF">ACFYZM_08920</name>
</gene>
<organism evidence="1 2">
    <name type="scientific">Streptomyces nondiastaticus</name>
    <dbReference type="NCBI Taxonomy" id="3154512"/>
    <lineage>
        <taxon>Bacteria</taxon>
        <taxon>Bacillati</taxon>
        <taxon>Actinomycetota</taxon>
        <taxon>Actinomycetes</taxon>
        <taxon>Kitasatosporales</taxon>
        <taxon>Streptomycetaceae</taxon>
        <taxon>Streptomyces</taxon>
    </lineage>
</organism>
<sequence length="163" mass="18272">MDIAVQWVRVTWTKRSRGAEAATIRNALPLAFVLPEAPFPDAPLPVVHDVVMSEREAFAARESLRGPAETGVRLRESGGHLLVRPPALSLLQAIPPRRRRPPAVRLAPGEWLRWQLNHRCSSAAGMADWFYEQTTLNIAYGPHARDVFLGAPTRHVDERGYLR</sequence>
<reference evidence="1 2" key="1">
    <citation type="submission" date="2024-10" db="EMBL/GenBank/DDBJ databases">
        <title>The Natural Products Discovery Center: Release of the First 8490 Sequenced Strains for Exploring Actinobacteria Biosynthetic Diversity.</title>
        <authorList>
            <person name="Kalkreuter E."/>
            <person name="Kautsar S.A."/>
            <person name="Yang D."/>
            <person name="Bader C.D."/>
            <person name="Teijaro C.N."/>
            <person name="Fluegel L."/>
            <person name="Davis C.M."/>
            <person name="Simpson J.R."/>
            <person name="Lauterbach L."/>
            <person name="Steele A.D."/>
            <person name="Gui C."/>
            <person name="Meng S."/>
            <person name="Li G."/>
            <person name="Viehrig K."/>
            <person name="Ye F."/>
            <person name="Su P."/>
            <person name="Kiefer A.F."/>
            <person name="Nichols A."/>
            <person name="Cepeda A.J."/>
            <person name="Yan W."/>
            <person name="Fan B."/>
            <person name="Jiang Y."/>
            <person name="Adhikari A."/>
            <person name="Zheng C.-J."/>
            <person name="Schuster L."/>
            <person name="Cowan T.M."/>
            <person name="Smanski M.J."/>
            <person name="Chevrette M.G."/>
            <person name="De Carvalho L.P.S."/>
            <person name="Shen B."/>
        </authorList>
    </citation>
    <scope>NUCLEOTIDE SEQUENCE [LARGE SCALE GENOMIC DNA]</scope>
    <source>
        <strain evidence="1 2">NPDC001650</strain>
    </source>
</reference>